<dbReference type="RefSeq" id="WP_108910984.1">
    <property type="nucleotide sequence ID" value="NZ_CP021886.1"/>
</dbReference>
<dbReference type="Pfam" id="PF01420">
    <property type="entry name" value="Methylase_S"/>
    <property type="match status" value="1"/>
</dbReference>
<dbReference type="KEGG" id="had:CDV25_04725"/>
<dbReference type="SUPFAM" id="SSF116734">
    <property type="entry name" value="DNA methylase specificity domain"/>
    <property type="match status" value="2"/>
</dbReference>
<dbReference type="CDD" id="cd16961">
    <property type="entry name" value="RMtype1_S_TRD-CR_like"/>
    <property type="match status" value="1"/>
</dbReference>
<gene>
    <name evidence="5" type="ORF">CDV25_04725</name>
</gene>
<dbReference type="GO" id="GO:0009307">
    <property type="term" value="P:DNA restriction-modification system"/>
    <property type="evidence" value="ECO:0007669"/>
    <property type="project" value="UniProtKB-KW"/>
</dbReference>
<evidence type="ECO:0000313" key="5">
    <source>
        <dbReference type="EMBL" id="AWI34145.1"/>
    </source>
</evidence>
<dbReference type="EMBL" id="CP021886">
    <property type="protein sequence ID" value="AWI34145.1"/>
    <property type="molecule type" value="Genomic_DNA"/>
</dbReference>
<dbReference type="PANTHER" id="PTHR30408:SF12">
    <property type="entry name" value="TYPE I RESTRICTION ENZYME MJAVIII SPECIFICITY SUBUNIT"/>
    <property type="match status" value="1"/>
</dbReference>
<evidence type="ECO:0000313" key="6">
    <source>
        <dbReference type="Proteomes" id="UP000244890"/>
    </source>
</evidence>
<dbReference type="Gene3D" id="3.90.220.20">
    <property type="entry name" value="DNA methylase specificity domains"/>
    <property type="match status" value="2"/>
</dbReference>
<dbReference type="InterPro" id="IPR052021">
    <property type="entry name" value="Type-I_RS_S_subunit"/>
</dbReference>
<proteinExistence type="inferred from homology"/>
<accession>A0A2U8FFE3</accession>
<dbReference type="Proteomes" id="UP000244890">
    <property type="component" value="Chromosome"/>
</dbReference>
<dbReference type="InterPro" id="IPR044946">
    <property type="entry name" value="Restrct_endonuc_typeI_TRD_sf"/>
</dbReference>
<comment type="similarity">
    <text evidence="1">Belongs to the type-I restriction system S methylase family.</text>
</comment>
<dbReference type="InterPro" id="IPR000055">
    <property type="entry name" value="Restrct_endonuc_typeI_TRD"/>
</dbReference>
<keyword evidence="5" id="KW-0489">Methyltransferase</keyword>
<dbReference type="PANTHER" id="PTHR30408">
    <property type="entry name" value="TYPE-1 RESTRICTION ENZYME ECOKI SPECIFICITY PROTEIN"/>
    <property type="match status" value="1"/>
</dbReference>
<reference evidence="5 6" key="1">
    <citation type="submission" date="2017-06" db="EMBL/GenBank/DDBJ databases">
        <title>Complete genome of Helicobacter apodemus.</title>
        <authorList>
            <person name="Cho S."/>
        </authorList>
    </citation>
    <scope>NUCLEOTIDE SEQUENCE [LARGE SCALE GENOMIC DNA]</scope>
    <source>
        <strain evidence="6">SNUVETPUB-15-01</strain>
    </source>
</reference>
<organism evidence="5 6">
    <name type="scientific">Helicobacter apodemus</name>
    <dbReference type="NCBI Taxonomy" id="135569"/>
    <lineage>
        <taxon>Bacteria</taxon>
        <taxon>Pseudomonadati</taxon>
        <taxon>Campylobacterota</taxon>
        <taxon>Epsilonproteobacteria</taxon>
        <taxon>Campylobacterales</taxon>
        <taxon>Helicobacteraceae</taxon>
        <taxon>Helicobacter</taxon>
    </lineage>
</organism>
<evidence type="ECO:0000259" key="4">
    <source>
        <dbReference type="Pfam" id="PF01420"/>
    </source>
</evidence>
<name>A0A2U8FFE3_9HELI</name>
<sequence length="487" mass="55260">MNTLNQTLQEKFPHLELSVLKLSEVQKDNETKRIDSEYFRKEYLEKIQALLPQSQKLSKLMVSGYYGILPKSDDYLENGLCLVRGKDLRDSSLEITNLVKVPFDYFDERYCIHKNDILFLVKGATIGNDDGVLFIVDEPQEKMIFNGSVFKLQVKNINPAYIYIFMMTSFFTFQKLREVANNGIEYNSLKTIKNYLIPLLPMSFQLEIEKLVKDSHLALEQSKALYKEAEDLLYTELGLNPQNPLQSILQSHSNNINFRIATLKESFLKTGRLDSEYYQVKYEKNEAVIKSKPYAKLKDIVEIKKSIEPGSEAYRENGIPFIRVSNLSSFGISQSEVFLDSKDFKKGELESLYPKKDTILLSKDGSVGISYCLENDLECVTSGAILHLTIKNQALVLPQYLSLVLNALPTKLQAQRDSGGSIIAHWKISEIENLLIPLLELSLQKIIESKITQSFALRAEAKALLEEAKTKVESAISGGDGQIMSSL</sequence>
<keyword evidence="5" id="KW-0808">Transferase</keyword>
<evidence type="ECO:0000256" key="1">
    <source>
        <dbReference type="ARBA" id="ARBA00010923"/>
    </source>
</evidence>
<protein>
    <submittedName>
        <fullName evidence="5">DNA methylase</fullName>
    </submittedName>
</protein>
<keyword evidence="3" id="KW-0238">DNA-binding</keyword>
<evidence type="ECO:0000256" key="2">
    <source>
        <dbReference type="ARBA" id="ARBA00022747"/>
    </source>
</evidence>
<dbReference type="OrthoDB" id="9811611at2"/>
<dbReference type="GO" id="GO:0003677">
    <property type="term" value="F:DNA binding"/>
    <property type="evidence" value="ECO:0007669"/>
    <property type="project" value="UniProtKB-KW"/>
</dbReference>
<feature type="domain" description="Type I restriction modification DNA specificity" evidence="4">
    <location>
        <begin position="296"/>
        <end position="456"/>
    </location>
</feature>
<evidence type="ECO:0000256" key="3">
    <source>
        <dbReference type="ARBA" id="ARBA00023125"/>
    </source>
</evidence>
<dbReference type="GO" id="GO:0008168">
    <property type="term" value="F:methyltransferase activity"/>
    <property type="evidence" value="ECO:0007669"/>
    <property type="project" value="UniProtKB-KW"/>
</dbReference>
<dbReference type="AlphaFoldDB" id="A0A2U8FFE3"/>
<dbReference type="REBASE" id="250578">
    <property type="entry name" value="S.Hap1501ORF4715P"/>
</dbReference>
<keyword evidence="2" id="KW-0680">Restriction system</keyword>
<dbReference type="GO" id="GO:0032259">
    <property type="term" value="P:methylation"/>
    <property type="evidence" value="ECO:0007669"/>
    <property type="project" value="UniProtKB-KW"/>
</dbReference>